<gene>
    <name evidence="3" type="ORF">JKP88DRAFT_265624</name>
</gene>
<proteinExistence type="predicted"/>
<name>A0A836C7X4_9STRA</name>
<feature type="compositionally biased region" description="Low complexity" evidence="1">
    <location>
        <begin position="76"/>
        <end position="101"/>
    </location>
</feature>
<evidence type="ECO:0000256" key="2">
    <source>
        <dbReference type="SAM" id="SignalP"/>
    </source>
</evidence>
<feature type="compositionally biased region" description="Gly residues" evidence="1">
    <location>
        <begin position="65"/>
        <end position="75"/>
    </location>
</feature>
<dbReference type="AlphaFoldDB" id="A0A836C7X4"/>
<keyword evidence="2" id="KW-0732">Signal</keyword>
<evidence type="ECO:0000313" key="4">
    <source>
        <dbReference type="Proteomes" id="UP000664859"/>
    </source>
</evidence>
<keyword evidence="4" id="KW-1185">Reference proteome</keyword>
<evidence type="ECO:0000256" key="1">
    <source>
        <dbReference type="SAM" id="MobiDB-lite"/>
    </source>
</evidence>
<reference evidence="3" key="1">
    <citation type="submission" date="2021-02" db="EMBL/GenBank/DDBJ databases">
        <title>First Annotated Genome of the Yellow-green Alga Tribonema minus.</title>
        <authorList>
            <person name="Mahan K.M."/>
        </authorList>
    </citation>
    <scope>NUCLEOTIDE SEQUENCE</scope>
    <source>
        <strain evidence="3">UTEX B ZZ1240</strain>
    </source>
</reference>
<feature type="signal peptide" evidence="2">
    <location>
        <begin position="1"/>
        <end position="18"/>
    </location>
</feature>
<comment type="caution">
    <text evidence="3">The sequence shown here is derived from an EMBL/GenBank/DDBJ whole genome shotgun (WGS) entry which is preliminary data.</text>
</comment>
<feature type="region of interest" description="Disordered" evidence="1">
    <location>
        <begin position="65"/>
        <end position="101"/>
    </location>
</feature>
<protein>
    <submittedName>
        <fullName evidence="3">Uncharacterized protein</fullName>
    </submittedName>
</protein>
<dbReference type="EMBL" id="JAFCMP010000543">
    <property type="protein sequence ID" value="KAG5175959.1"/>
    <property type="molecule type" value="Genomic_DNA"/>
</dbReference>
<evidence type="ECO:0000313" key="3">
    <source>
        <dbReference type="EMBL" id="KAG5175959.1"/>
    </source>
</evidence>
<sequence>MKLGAFVLLAFCLAGVLGTSAPEKKKRERFPFGTPFGPWGGFGGPYGPGFGGPYGPGFGGPYGPGFGGPGFGGPSSIGPPSSSISSVGPPSGSISSVGPYP</sequence>
<dbReference type="Proteomes" id="UP000664859">
    <property type="component" value="Unassembled WGS sequence"/>
</dbReference>
<feature type="chain" id="PRO_5032524132" evidence="2">
    <location>
        <begin position="19"/>
        <end position="101"/>
    </location>
</feature>
<organism evidence="3 4">
    <name type="scientific">Tribonema minus</name>
    <dbReference type="NCBI Taxonomy" id="303371"/>
    <lineage>
        <taxon>Eukaryota</taxon>
        <taxon>Sar</taxon>
        <taxon>Stramenopiles</taxon>
        <taxon>Ochrophyta</taxon>
        <taxon>PX clade</taxon>
        <taxon>Xanthophyceae</taxon>
        <taxon>Tribonematales</taxon>
        <taxon>Tribonemataceae</taxon>
        <taxon>Tribonema</taxon>
    </lineage>
</organism>
<accession>A0A836C7X4</accession>